<evidence type="ECO:0000313" key="2">
    <source>
        <dbReference type="Proteomes" id="UP000002762"/>
    </source>
</evidence>
<dbReference type="STRING" id="655819.J4W7N1"/>
<dbReference type="InterPro" id="IPR008949">
    <property type="entry name" value="Isoprenoid_synthase_dom_sf"/>
</dbReference>
<dbReference type="SUPFAM" id="SSF48576">
    <property type="entry name" value="Terpenoid synthases"/>
    <property type="match status" value="1"/>
</dbReference>
<dbReference type="HOGENOM" id="CLU_042677_0_1_1"/>
<proteinExistence type="predicted"/>
<gene>
    <name evidence="1" type="ORF">BBA_04743</name>
</gene>
<keyword evidence="2" id="KW-1185">Reference proteome</keyword>
<name>J4W7N1_BEAB2</name>
<dbReference type="RefSeq" id="XP_008598062.1">
    <property type="nucleotide sequence ID" value="XM_008599840.1"/>
</dbReference>
<dbReference type="EMBL" id="JH725160">
    <property type="protein sequence ID" value="EJP66250.1"/>
    <property type="molecule type" value="Genomic_DNA"/>
</dbReference>
<dbReference type="Proteomes" id="UP000002762">
    <property type="component" value="Unassembled WGS sequence"/>
</dbReference>
<accession>J4W7N1</accession>
<reference evidence="1 2" key="1">
    <citation type="journal article" date="2012" name="Sci. Rep.">
        <title>Genomic perspectives on the evolution of fungal entomopathogenicity in Beauveria bassiana.</title>
        <authorList>
            <person name="Xiao G."/>
            <person name="Ying S.H."/>
            <person name="Zheng P."/>
            <person name="Wang Z.L."/>
            <person name="Zhang S."/>
            <person name="Xie X.Q."/>
            <person name="Shang Y."/>
            <person name="St Leger R.J."/>
            <person name="Zhao G.P."/>
            <person name="Wang C."/>
            <person name="Feng M.G."/>
        </authorList>
    </citation>
    <scope>NUCLEOTIDE SEQUENCE [LARGE SCALE GENOMIC DNA]</scope>
    <source>
        <strain evidence="1 2">ARSEF 2860</strain>
    </source>
</reference>
<dbReference type="Gene3D" id="1.10.600.10">
    <property type="entry name" value="Farnesyl Diphosphate Synthase"/>
    <property type="match status" value="1"/>
</dbReference>
<dbReference type="Pfam" id="PF19086">
    <property type="entry name" value="Terpene_syn_C_2"/>
    <property type="match status" value="1"/>
</dbReference>
<organism evidence="1 2">
    <name type="scientific">Beauveria bassiana (strain ARSEF 2860)</name>
    <name type="common">White muscardine disease fungus</name>
    <name type="synonym">Tritirachium shiotae</name>
    <dbReference type="NCBI Taxonomy" id="655819"/>
    <lineage>
        <taxon>Eukaryota</taxon>
        <taxon>Fungi</taxon>
        <taxon>Dikarya</taxon>
        <taxon>Ascomycota</taxon>
        <taxon>Pezizomycotina</taxon>
        <taxon>Sordariomycetes</taxon>
        <taxon>Hypocreomycetidae</taxon>
        <taxon>Hypocreales</taxon>
        <taxon>Cordycipitaceae</taxon>
        <taxon>Beauveria</taxon>
    </lineage>
</organism>
<dbReference type="InParanoid" id="J4W7N1"/>
<evidence type="ECO:0000313" key="1">
    <source>
        <dbReference type="EMBL" id="EJP66250.1"/>
    </source>
</evidence>
<sequence>MEYHYSHLIDSSSYDSEGLSDGIPLRVHRNQDLEEMGAIRLHNDWRKFVGPLPTNMGGSIGPIYSFTAVTMPECRPERLELVSYMVELAFLNDDALDTTEVPEDFALTSEMVYRRNEVIDKAMVKDHKPGKGQILANFAKEIMSIDPVRTSDVMKYLKRDLRVPKNGIKFKDFDDFLEYRVVQDSGSDFLLALSIFGMQLTIPKEEEQTCFELTRPVWAASILTNDLQSWAKEYKIAQMQDKSDMMIMTNGIWVLMQQHSIDIEEAKLRIRQKVKDFVAQYVMTLEKIKVGQDLSLDSRRLIEAMQYMISGNLIWGNLCPRYHSPTSKLSDFQLSRMKNVLGNRV</sequence>
<protein>
    <submittedName>
        <fullName evidence="1">Fusicoccadiene synthase</fullName>
    </submittedName>
</protein>
<dbReference type="AlphaFoldDB" id="J4W7N1"/>
<dbReference type="GeneID" id="19887755"/>